<dbReference type="PANTHER" id="PTHR22639:SF3">
    <property type="entry name" value="ZINC FINGER CCHC DOMAIN-CONTAINING PROTEIN 3"/>
    <property type="match status" value="1"/>
</dbReference>
<keyword evidence="1" id="KW-0479">Metal-binding</keyword>
<feature type="compositionally biased region" description="Polar residues" evidence="2">
    <location>
        <begin position="294"/>
        <end position="336"/>
    </location>
</feature>
<feature type="compositionally biased region" description="Low complexity" evidence="2">
    <location>
        <begin position="407"/>
        <end position="419"/>
    </location>
</feature>
<sequence length="504" mass="55200">MGPFKKPPFSGQSSVTYFDTFYTIKRVSDKNENFSNVSPFLVEKAITSSVGTVTSTKLMRSGDLLVEVASLKQAQQILKSSSFSAISISIQPHITLNTSKGVITCGRLSDLSNEEITQELTGQGVKDVQRINIRQDGELMPTKNLILMFNTPRLPEYIKAGYIRCSVRPYIPNPLRCFKCQRFGHFKTNCRGTLTCARCAMAGHESTGCMAVEKCVNCQGKHTSFSRSCPNWELEKEIVITKFKNSISFPEARRLVKAQTAIEGKSYASVIDKKHPFYQTTHCHHVVAMSNFPSNSKSSQPVPIASSSVTANENISPQSSSKTSKFPPASKNSSGFQIVKNKKKPKAPSKSQSVNNNQVKPDTASKFWKKSPSQTLLFASVTADHKSNKNKPDKNETSNAKAVNLPSDSSRGNSSDSESFLSVTSAPEIDLPAKLKKSAHKNSVALELADRCIVHKDLPSIFGGMAQVPDVQLHPSEEDEDLQMNCDVSTTPPCVPPPQTPTLS</sequence>
<evidence type="ECO:0000256" key="2">
    <source>
        <dbReference type="SAM" id="MobiDB-lite"/>
    </source>
</evidence>
<comment type="caution">
    <text evidence="4">The sequence shown here is derived from an EMBL/GenBank/DDBJ whole genome shotgun (WGS) entry which is preliminary data.</text>
</comment>
<feature type="region of interest" description="Disordered" evidence="2">
    <location>
        <begin position="381"/>
        <end position="421"/>
    </location>
</feature>
<proteinExistence type="predicted"/>
<keyword evidence="1" id="KW-0863">Zinc-finger</keyword>
<evidence type="ECO:0000259" key="3">
    <source>
        <dbReference type="PROSITE" id="PS50158"/>
    </source>
</evidence>
<dbReference type="InterPro" id="IPR001878">
    <property type="entry name" value="Znf_CCHC"/>
</dbReference>
<dbReference type="SUPFAM" id="SSF57756">
    <property type="entry name" value="Retrovirus zinc finger-like domains"/>
    <property type="match status" value="1"/>
</dbReference>
<dbReference type="GO" id="GO:0008270">
    <property type="term" value="F:zinc ion binding"/>
    <property type="evidence" value="ECO:0007669"/>
    <property type="project" value="UniProtKB-KW"/>
</dbReference>
<feature type="compositionally biased region" description="Basic and acidic residues" evidence="2">
    <location>
        <begin position="383"/>
        <end position="396"/>
    </location>
</feature>
<dbReference type="InterPro" id="IPR042509">
    <property type="entry name" value="ZCCHC3"/>
</dbReference>
<dbReference type="OrthoDB" id="6435927at2759"/>
<dbReference type="InterPro" id="IPR036875">
    <property type="entry name" value="Znf_CCHC_sf"/>
</dbReference>
<reference evidence="4 5" key="1">
    <citation type="journal article" date="2019" name="Sci. Rep.">
        <title>Orb-weaving spider Araneus ventricosus genome elucidates the spidroin gene catalogue.</title>
        <authorList>
            <person name="Kono N."/>
            <person name="Nakamura H."/>
            <person name="Ohtoshi R."/>
            <person name="Moran D.A.P."/>
            <person name="Shinohara A."/>
            <person name="Yoshida Y."/>
            <person name="Fujiwara M."/>
            <person name="Mori M."/>
            <person name="Tomita M."/>
            <person name="Arakawa K."/>
        </authorList>
    </citation>
    <scope>NUCLEOTIDE SEQUENCE [LARGE SCALE GENOMIC DNA]</scope>
</reference>
<dbReference type="PROSITE" id="PS50158">
    <property type="entry name" value="ZF_CCHC"/>
    <property type="match status" value="1"/>
</dbReference>
<dbReference type="Proteomes" id="UP000499080">
    <property type="component" value="Unassembled WGS sequence"/>
</dbReference>
<protein>
    <recommendedName>
        <fullName evidence="3">CCHC-type domain-containing protein</fullName>
    </recommendedName>
</protein>
<feature type="domain" description="CCHC-type" evidence="3">
    <location>
        <begin position="176"/>
        <end position="191"/>
    </location>
</feature>
<dbReference type="SMART" id="SM00343">
    <property type="entry name" value="ZnF_C2HC"/>
    <property type="match status" value="2"/>
</dbReference>
<evidence type="ECO:0000313" key="4">
    <source>
        <dbReference type="EMBL" id="GBM61872.1"/>
    </source>
</evidence>
<keyword evidence="5" id="KW-1185">Reference proteome</keyword>
<accession>A0A4Y2H6F1</accession>
<dbReference type="GO" id="GO:0003690">
    <property type="term" value="F:double-stranded DNA binding"/>
    <property type="evidence" value="ECO:0007669"/>
    <property type="project" value="InterPro"/>
</dbReference>
<dbReference type="AlphaFoldDB" id="A0A4Y2H6F1"/>
<gene>
    <name evidence="4" type="ORF">AVEN_239143_1</name>
</gene>
<dbReference type="EMBL" id="BGPR01001789">
    <property type="protein sequence ID" value="GBM61872.1"/>
    <property type="molecule type" value="Genomic_DNA"/>
</dbReference>
<dbReference type="GO" id="GO:0002218">
    <property type="term" value="P:activation of innate immune response"/>
    <property type="evidence" value="ECO:0007669"/>
    <property type="project" value="InterPro"/>
</dbReference>
<evidence type="ECO:0000256" key="1">
    <source>
        <dbReference type="PROSITE-ProRule" id="PRU00047"/>
    </source>
</evidence>
<dbReference type="GO" id="GO:0003723">
    <property type="term" value="F:RNA binding"/>
    <property type="evidence" value="ECO:0007669"/>
    <property type="project" value="InterPro"/>
</dbReference>
<keyword evidence="1" id="KW-0862">Zinc</keyword>
<organism evidence="4 5">
    <name type="scientific">Araneus ventricosus</name>
    <name type="common">Orbweaver spider</name>
    <name type="synonym">Epeira ventricosa</name>
    <dbReference type="NCBI Taxonomy" id="182803"/>
    <lineage>
        <taxon>Eukaryota</taxon>
        <taxon>Metazoa</taxon>
        <taxon>Ecdysozoa</taxon>
        <taxon>Arthropoda</taxon>
        <taxon>Chelicerata</taxon>
        <taxon>Arachnida</taxon>
        <taxon>Araneae</taxon>
        <taxon>Araneomorphae</taxon>
        <taxon>Entelegynae</taxon>
        <taxon>Araneoidea</taxon>
        <taxon>Araneidae</taxon>
        <taxon>Araneus</taxon>
    </lineage>
</organism>
<name>A0A4Y2H6F1_ARAVE</name>
<dbReference type="PANTHER" id="PTHR22639">
    <property type="entry name" value="GAG-RELATED PROTEIN"/>
    <property type="match status" value="1"/>
</dbReference>
<evidence type="ECO:0000313" key="5">
    <source>
        <dbReference type="Proteomes" id="UP000499080"/>
    </source>
</evidence>
<feature type="region of interest" description="Disordered" evidence="2">
    <location>
        <begin position="294"/>
        <end position="368"/>
    </location>
</feature>